<dbReference type="OrthoDB" id="307993at2"/>
<dbReference type="Proteomes" id="UP000066284">
    <property type="component" value="Chromosome 1"/>
</dbReference>
<organism evidence="1 2">
    <name type="scientific">Candidatus Nitrospira inopinata</name>
    <dbReference type="NCBI Taxonomy" id="1715989"/>
    <lineage>
        <taxon>Bacteria</taxon>
        <taxon>Pseudomonadati</taxon>
        <taxon>Nitrospirota</taxon>
        <taxon>Nitrospiria</taxon>
        <taxon>Nitrospirales</taxon>
        <taxon>Nitrospiraceae</taxon>
        <taxon>Nitrospira</taxon>
    </lineage>
</organism>
<dbReference type="EMBL" id="LN885086">
    <property type="protein sequence ID" value="CUQ67801.1"/>
    <property type="molecule type" value="Genomic_DNA"/>
</dbReference>
<dbReference type="AlphaFoldDB" id="A0A0S4KWN7"/>
<reference evidence="2" key="1">
    <citation type="submission" date="2015-09" db="EMBL/GenBank/DDBJ databases">
        <authorList>
            <person name="Daims H."/>
        </authorList>
    </citation>
    <scope>NUCLEOTIDE SEQUENCE [LARGE SCALE GENOMIC DNA]</scope>
</reference>
<dbReference type="STRING" id="1715989.NITINOP_2829"/>
<dbReference type="KEGG" id="nio:NITINOP_2829"/>
<gene>
    <name evidence="1" type="ORF">NITINOP_2829</name>
</gene>
<evidence type="ECO:0000313" key="1">
    <source>
        <dbReference type="EMBL" id="CUQ67801.1"/>
    </source>
</evidence>
<accession>A0A0S4KWN7</accession>
<proteinExistence type="predicted"/>
<sequence length="115" mass="13318">MTPVHKQLASGRWHSLSLLEQLANVGSEVARAGRWYESDRDRCEQAFVRTLELLDLTIADPRWKGRRKELTRARELLCDAMYGGTLYGSDWASLDRYFFHFAVAARLSRRMAGRQ</sequence>
<protein>
    <submittedName>
        <fullName evidence="1">Uncharacterized protein</fullName>
    </submittedName>
</protein>
<name>A0A0S4KWN7_9BACT</name>
<evidence type="ECO:0000313" key="2">
    <source>
        <dbReference type="Proteomes" id="UP000066284"/>
    </source>
</evidence>
<keyword evidence="2" id="KW-1185">Reference proteome</keyword>
<dbReference type="RefSeq" id="WP_062486690.1">
    <property type="nucleotide sequence ID" value="NZ_LN885086.1"/>
</dbReference>